<sequence length="426" mass="45394">MSALMLFLSFVVLIFLGVPIAFALGISSLVYIFTNDISLTVLAQKMYAGLNSFVLVAIPGFVLAGNLMNNGGISKRIVEFADAIVGFIKGGLAIANVVASMIFAGVSGTALADTASIGPIIIPAMVQQGYDPDFSAAVTAASSTVGPIIPPSVPMIIAGTLVGTSITKMFVAGMIPGILVGLLQMILCYYFAVKRNYPRSELNSLKQIWEKFKGAIWAILMPAIMIFGILGGFFTPTEASIVTVIYGLIVGLFVYKELQLKDIPRILVESIRSTAAIMVLVGFANTFAWILASEQIPQLIADSILSISDNPIVVILLVNLFLLFVGMFMETIAALIILFPVLLPVLTSVGMDPIQAGVMVVLNLVIGLNTPPVGVCLYVASNIAKISIARLTVAILPFIIANIVVLMLVSYIPHFTLFLPRLLFGM</sequence>
<feature type="transmembrane region" description="Helical" evidence="7">
    <location>
        <begin position="357"/>
        <end position="379"/>
    </location>
</feature>
<evidence type="ECO:0000256" key="7">
    <source>
        <dbReference type="SAM" id="Phobius"/>
    </source>
</evidence>
<evidence type="ECO:0000256" key="3">
    <source>
        <dbReference type="ARBA" id="ARBA00022519"/>
    </source>
</evidence>
<dbReference type="PANTHER" id="PTHR33362:SF3">
    <property type="entry name" value="SIALIC ACID TRAP TRANSPORTER PERMEASE PROTEIN SIAT"/>
    <property type="match status" value="1"/>
</dbReference>
<keyword evidence="3" id="KW-0997">Cell inner membrane</keyword>
<dbReference type="Pfam" id="PF06808">
    <property type="entry name" value="DctM"/>
    <property type="match status" value="1"/>
</dbReference>
<comment type="subcellular location">
    <subcellularLocation>
        <location evidence="1">Cell inner membrane</location>
        <topology evidence="1">Multi-pass membrane protein</topology>
    </subcellularLocation>
</comment>
<dbReference type="GO" id="GO:0022857">
    <property type="term" value="F:transmembrane transporter activity"/>
    <property type="evidence" value="ECO:0007669"/>
    <property type="project" value="TreeGrafter"/>
</dbReference>
<feature type="transmembrane region" description="Helical" evidence="7">
    <location>
        <begin position="47"/>
        <end position="68"/>
    </location>
</feature>
<feature type="transmembrane region" description="Helical" evidence="7">
    <location>
        <begin position="80"/>
        <end position="104"/>
    </location>
</feature>
<dbReference type="PIRSF" id="PIRSF006066">
    <property type="entry name" value="HI0050"/>
    <property type="match status" value="1"/>
</dbReference>
<keyword evidence="4 7" id="KW-0812">Transmembrane</keyword>
<proteinExistence type="predicted"/>
<dbReference type="InterPro" id="IPR010656">
    <property type="entry name" value="DctM"/>
</dbReference>
<dbReference type="STRING" id="447595.SAMN05660826_00691"/>
<evidence type="ECO:0000259" key="8">
    <source>
        <dbReference type="Pfam" id="PF06808"/>
    </source>
</evidence>
<feature type="transmembrane region" description="Helical" evidence="7">
    <location>
        <begin position="304"/>
        <end position="325"/>
    </location>
</feature>
<gene>
    <name evidence="9" type="ORF">SAMN05660826_00691</name>
</gene>
<evidence type="ECO:0000256" key="5">
    <source>
        <dbReference type="ARBA" id="ARBA00022989"/>
    </source>
</evidence>
<dbReference type="InterPro" id="IPR004681">
    <property type="entry name" value="TRAP_DctM"/>
</dbReference>
<evidence type="ECO:0000256" key="1">
    <source>
        <dbReference type="ARBA" id="ARBA00004429"/>
    </source>
</evidence>
<accession>A0A1M7HKN7</accession>
<dbReference type="PANTHER" id="PTHR33362">
    <property type="entry name" value="SIALIC ACID TRAP TRANSPORTER PERMEASE PROTEIN SIAT-RELATED"/>
    <property type="match status" value="1"/>
</dbReference>
<dbReference type="GO" id="GO:0005886">
    <property type="term" value="C:plasma membrane"/>
    <property type="evidence" value="ECO:0007669"/>
    <property type="project" value="UniProtKB-SubCell"/>
</dbReference>
<name>A0A1M7HKN7_9FIRM</name>
<evidence type="ECO:0000313" key="10">
    <source>
        <dbReference type="Proteomes" id="UP000184375"/>
    </source>
</evidence>
<dbReference type="EMBL" id="FRCR01000003">
    <property type="protein sequence ID" value="SHM29101.1"/>
    <property type="molecule type" value="Genomic_DNA"/>
</dbReference>
<evidence type="ECO:0000313" key="9">
    <source>
        <dbReference type="EMBL" id="SHM29101.1"/>
    </source>
</evidence>
<feature type="transmembrane region" description="Helical" evidence="7">
    <location>
        <begin position="332"/>
        <end position="351"/>
    </location>
</feature>
<keyword evidence="6 7" id="KW-0472">Membrane</keyword>
<protein>
    <submittedName>
        <fullName evidence="9">TRAP transporter, DctM subunit</fullName>
    </submittedName>
</protein>
<dbReference type="OrthoDB" id="9772674at2"/>
<dbReference type="NCBIfam" id="TIGR00786">
    <property type="entry name" value="dctM"/>
    <property type="match status" value="1"/>
</dbReference>
<feature type="transmembrane region" description="Helical" evidence="7">
    <location>
        <begin position="275"/>
        <end position="292"/>
    </location>
</feature>
<dbReference type="Proteomes" id="UP000184375">
    <property type="component" value="Unassembled WGS sequence"/>
</dbReference>
<reference evidence="10" key="1">
    <citation type="submission" date="2016-11" db="EMBL/GenBank/DDBJ databases">
        <authorList>
            <person name="Varghese N."/>
            <person name="Submissions S."/>
        </authorList>
    </citation>
    <scope>NUCLEOTIDE SEQUENCE [LARGE SCALE GENOMIC DNA]</scope>
    <source>
        <strain evidence="10">DSM 18802</strain>
    </source>
</reference>
<dbReference type="AlphaFoldDB" id="A0A1M7HKN7"/>
<feature type="transmembrane region" description="Helical" evidence="7">
    <location>
        <begin position="169"/>
        <end position="193"/>
    </location>
</feature>
<evidence type="ECO:0000256" key="4">
    <source>
        <dbReference type="ARBA" id="ARBA00022692"/>
    </source>
</evidence>
<feature type="transmembrane region" description="Helical" evidence="7">
    <location>
        <begin position="214"/>
        <end position="233"/>
    </location>
</feature>
<keyword evidence="2" id="KW-1003">Cell membrane</keyword>
<organism evidence="9 10">
    <name type="scientific">Caldanaerovirga acetigignens</name>
    <dbReference type="NCBI Taxonomy" id="447595"/>
    <lineage>
        <taxon>Bacteria</taxon>
        <taxon>Bacillati</taxon>
        <taxon>Bacillota</taxon>
        <taxon>Clostridia</taxon>
        <taxon>Thermosediminibacterales</taxon>
        <taxon>Thermosediminibacteraceae</taxon>
        <taxon>Caldanaerovirga</taxon>
    </lineage>
</organism>
<feature type="domain" description="TRAP C4-dicarboxylate transport system permease DctM subunit" evidence="8">
    <location>
        <begin position="7"/>
        <end position="414"/>
    </location>
</feature>
<keyword evidence="5 7" id="KW-1133">Transmembrane helix</keyword>
<keyword evidence="10" id="KW-1185">Reference proteome</keyword>
<feature type="transmembrane region" description="Helical" evidence="7">
    <location>
        <begin position="239"/>
        <end position="255"/>
    </location>
</feature>
<evidence type="ECO:0000256" key="2">
    <source>
        <dbReference type="ARBA" id="ARBA00022475"/>
    </source>
</evidence>
<dbReference type="RefSeq" id="WP_073254700.1">
    <property type="nucleotide sequence ID" value="NZ_FRCR01000003.1"/>
</dbReference>
<evidence type="ECO:0000256" key="6">
    <source>
        <dbReference type="ARBA" id="ARBA00023136"/>
    </source>
</evidence>
<feature type="transmembrane region" description="Helical" evidence="7">
    <location>
        <begin position="391"/>
        <end position="412"/>
    </location>
</feature>